<evidence type="ECO:0000313" key="1">
    <source>
        <dbReference type="EMBL" id="SOC46344.1"/>
    </source>
</evidence>
<dbReference type="Proteomes" id="UP000219435">
    <property type="component" value="Unassembled WGS sequence"/>
</dbReference>
<evidence type="ECO:0000313" key="2">
    <source>
        <dbReference type="Proteomes" id="UP000219435"/>
    </source>
</evidence>
<sequence>MQSDVVTWEACPACDGAAALGWVGQTLTEIDCAGQCRLTDALREAIIRTATPPAATRLRPLDE</sequence>
<dbReference type="RefSeq" id="WP_097193164.1">
    <property type="nucleotide sequence ID" value="NZ_OBQI01000001.1"/>
</dbReference>
<name>A0A285UWS7_9ACTN</name>
<organism evidence="1 2">
    <name type="scientific">Blastococcus aggregatus</name>
    <dbReference type="NCBI Taxonomy" id="38502"/>
    <lineage>
        <taxon>Bacteria</taxon>
        <taxon>Bacillati</taxon>
        <taxon>Actinomycetota</taxon>
        <taxon>Actinomycetes</taxon>
        <taxon>Geodermatophilales</taxon>
        <taxon>Geodermatophilaceae</taxon>
        <taxon>Blastococcus</taxon>
    </lineage>
</organism>
<keyword evidence="2" id="KW-1185">Reference proteome</keyword>
<reference evidence="2" key="1">
    <citation type="submission" date="2017-08" db="EMBL/GenBank/DDBJ databases">
        <authorList>
            <person name="Varghese N."/>
            <person name="Submissions S."/>
        </authorList>
    </citation>
    <scope>NUCLEOTIDE SEQUENCE [LARGE SCALE GENOMIC DNA]</scope>
    <source>
        <strain evidence="2">DSM 4725</strain>
    </source>
</reference>
<dbReference type="EMBL" id="OBQI01000001">
    <property type="protein sequence ID" value="SOC46344.1"/>
    <property type="molecule type" value="Genomic_DNA"/>
</dbReference>
<proteinExistence type="predicted"/>
<accession>A0A285UWS7</accession>
<gene>
    <name evidence="1" type="ORF">SAMN05660748_0183</name>
</gene>
<dbReference type="AlphaFoldDB" id="A0A285UWS7"/>
<protein>
    <submittedName>
        <fullName evidence="1">Uncharacterized protein</fullName>
    </submittedName>
</protein>
<dbReference type="OrthoDB" id="5195228at2"/>